<protein>
    <submittedName>
        <fullName evidence="1">Uncharacterized protein</fullName>
    </submittedName>
</protein>
<sequence>MSSISTIELGVPGDKVAVSRIGLGAMGMSFLYGSFNDEESIKVLNHAIDIGCTFWDTSDIYGPMLNEILLGKVLKTRRSEVFLCTKFGFTFTEPGPDYAGNYQELLTGFSGKPEYVRSAAEASLRRLGVEQIDLYYQHRVDPTVPIEETVAAMAELVKEGKVLFLGLSECTADELRRAYKVHPIAAVQLEYSPWSTHVETDGLLDACRELGVTLVAYSPLGRGFLTGQIRSIDDLEEDDYRRINPRFKPEHFANNLKLVDGLEAIAKKRGDKPGQLALSWLLAQDKNLIVIPGTKRIKYLEENFAAGQIKLSDEELKEIRHLVDIANIQGTRY</sequence>
<proteinExistence type="predicted"/>
<organism evidence="1 2">
    <name type="scientific">Kickxella alabastrina</name>
    <dbReference type="NCBI Taxonomy" id="61397"/>
    <lineage>
        <taxon>Eukaryota</taxon>
        <taxon>Fungi</taxon>
        <taxon>Fungi incertae sedis</taxon>
        <taxon>Zoopagomycota</taxon>
        <taxon>Kickxellomycotina</taxon>
        <taxon>Kickxellomycetes</taxon>
        <taxon>Kickxellales</taxon>
        <taxon>Kickxellaceae</taxon>
        <taxon>Kickxella</taxon>
    </lineage>
</organism>
<keyword evidence="2" id="KW-1185">Reference proteome</keyword>
<dbReference type="EMBL" id="JANBPG010000258">
    <property type="protein sequence ID" value="KAJ1898206.1"/>
    <property type="molecule type" value="Genomic_DNA"/>
</dbReference>
<reference evidence="1" key="1">
    <citation type="submission" date="2022-07" db="EMBL/GenBank/DDBJ databases">
        <title>Phylogenomic reconstructions and comparative analyses of Kickxellomycotina fungi.</title>
        <authorList>
            <person name="Reynolds N.K."/>
            <person name="Stajich J.E."/>
            <person name="Barry K."/>
            <person name="Grigoriev I.V."/>
            <person name="Crous P."/>
            <person name="Smith M.E."/>
        </authorList>
    </citation>
    <scope>NUCLEOTIDE SEQUENCE</scope>
    <source>
        <strain evidence="1">Benny 63K</strain>
    </source>
</reference>
<comment type="caution">
    <text evidence="1">The sequence shown here is derived from an EMBL/GenBank/DDBJ whole genome shotgun (WGS) entry which is preliminary data.</text>
</comment>
<evidence type="ECO:0000313" key="2">
    <source>
        <dbReference type="Proteomes" id="UP001150581"/>
    </source>
</evidence>
<evidence type="ECO:0000313" key="1">
    <source>
        <dbReference type="EMBL" id="KAJ1898206.1"/>
    </source>
</evidence>
<accession>A0ACC1IP70</accession>
<gene>
    <name evidence="1" type="ORF">LPJ66_002903</name>
</gene>
<dbReference type="Proteomes" id="UP001150581">
    <property type="component" value="Unassembled WGS sequence"/>
</dbReference>
<name>A0ACC1IP70_9FUNG</name>